<accession>A0A7S3V6P7</accession>
<proteinExistence type="predicted"/>
<name>A0A7S3V6P7_9STRA</name>
<gene>
    <name evidence="1" type="ORF">CDEB00056_LOCUS5265</name>
</gene>
<dbReference type="SUPFAM" id="SSF52266">
    <property type="entry name" value="SGNH hydrolase"/>
    <property type="match status" value="1"/>
</dbReference>
<dbReference type="Gene3D" id="3.40.50.1110">
    <property type="entry name" value="SGNH hydrolase"/>
    <property type="match status" value="1"/>
</dbReference>
<reference evidence="1" key="1">
    <citation type="submission" date="2021-01" db="EMBL/GenBank/DDBJ databases">
        <authorList>
            <person name="Corre E."/>
            <person name="Pelletier E."/>
            <person name="Niang G."/>
            <person name="Scheremetjew M."/>
            <person name="Finn R."/>
            <person name="Kale V."/>
            <person name="Holt S."/>
            <person name="Cochrane G."/>
            <person name="Meng A."/>
            <person name="Brown T."/>
            <person name="Cohen L."/>
        </authorList>
    </citation>
    <scope>NUCLEOTIDE SEQUENCE</scope>
    <source>
        <strain evidence="1">MM31A-1</strain>
    </source>
</reference>
<dbReference type="CDD" id="cd00229">
    <property type="entry name" value="SGNH_hydrolase"/>
    <property type="match status" value="1"/>
</dbReference>
<dbReference type="AlphaFoldDB" id="A0A7S3V6P7"/>
<evidence type="ECO:0000313" key="1">
    <source>
        <dbReference type="EMBL" id="CAE0460424.1"/>
    </source>
</evidence>
<dbReference type="InterPro" id="IPR036514">
    <property type="entry name" value="SGNH_hydro_sf"/>
</dbReference>
<organism evidence="1">
    <name type="scientific">Chaetoceros debilis</name>
    <dbReference type="NCBI Taxonomy" id="122233"/>
    <lineage>
        <taxon>Eukaryota</taxon>
        <taxon>Sar</taxon>
        <taxon>Stramenopiles</taxon>
        <taxon>Ochrophyta</taxon>
        <taxon>Bacillariophyta</taxon>
        <taxon>Coscinodiscophyceae</taxon>
        <taxon>Chaetocerotophycidae</taxon>
        <taxon>Chaetocerotales</taxon>
        <taxon>Chaetocerotaceae</taxon>
        <taxon>Chaetoceros</taxon>
    </lineage>
</organism>
<dbReference type="EMBL" id="HBIO01007094">
    <property type="protein sequence ID" value="CAE0460424.1"/>
    <property type="molecule type" value="Transcribed_RNA"/>
</dbReference>
<protein>
    <submittedName>
        <fullName evidence="1">Uncharacterized protein</fullName>
    </submittedName>
</protein>
<sequence>MNLPKRKISMRFVSFLCIVIYYTTALKNVNTFKMDDRQLSENGEEIENWEDPKKLRILTLGGSVTWGAGIDERTNAYPFLLAIDHDHIVTNVGIRATGSDYPAQCISSMLRNKEADESSPYDPDEPFDVITFEFSINGMQGFPLLIERLRERYPDALFIYIDMFSLMTPNGAFDSRESRELVKKHGGLVYRFGNTGDATAEFNFREDIDRSNPTEEVRKLFANDKHHASSDGHRVTSEKIIEIIDSHEYPSDPKLGSWLGGDSCTSWYENGETPLQIVEGGEMKEWDEKNHKFGIEVNQQDGLIVKYNHDGENEAALNLQYMTKAVYKADPYSSKYPPVLITTKQSEEEIREAKTEAKTDQSGLVRLDVLKVVENAKGWAYLTGLHNKRAMWPFHVTEVSNVGSVKPGLNFIYIFPLEERPNPFRVTATIVCEACTKLGWTDDIFWQKSSWL</sequence>